<keyword evidence="1" id="KW-0694">RNA-binding</keyword>
<dbReference type="InterPro" id="IPR000504">
    <property type="entry name" value="RRM_dom"/>
</dbReference>
<feature type="compositionally biased region" description="Low complexity" evidence="3">
    <location>
        <begin position="783"/>
        <end position="795"/>
    </location>
</feature>
<dbReference type="InterPro" id="IPR004119">
    <property type="entry name" value="EcKL"/>
</dbReference>
<dbReference type="SUPFAM" id="SSF56112">
    <property type="entry name" value="Protein kinase-like (PK-like)"/>
    <property type="match status" value="1"/>
</dbReference>
<dbReference type="STRING" id="456900.A0A195C8R9"/>
<sequence>TDLGFYALPAKEELSPMFPHNSSSHEISTETNAFVQNSMGDVVVLEESSLDGVGEGEGSEHIRYCDIESIANSSMMAAPISHPEATAANDFSTVLLNQAGEFNSTGIGKACQSVAPATTKYPTNHPQICDNNNKINNHNNAEHNHHKYRKQNTPGLLGLQLGSSANNSKSTCKTLSDNKTSFSTVYIRVYIRVSVNFERDEMCYTVGVPSLVRIPKSDSPQRLLRLPNSDDNYSLLGSCLDLGDNNKFKANFSYVSNNNSKSVILLSSTSYSNHYLLFSGGFDKIAAVIPVLCIKRDDSTTTSNRMKLLGDKYALVTSFAQISRLLANDRILDDSNSDIRVLLSRRIIRHLLESHLNVITLVPVSVHAQNFAMYAASSSITLIVSRNEVIDHTLRSFLKNLTQLYVQSSISPLCNVTVTELMQHICVPLLIICKSNDYNVGNNYNEYYNEYSNVGSIEEEINISNNNPDVIEDIVDIAVCYKTSVMTTNVRILGSQNDGISCTEATIYTVGALLFQDNNKPLNTCFKISRHRGLVTTDRESNSTIKSVFRSKLSDKCSNVKFETSHAARLDESDNSKQVKLTVNIPIMTTCKPTMTLTCQSATVASQTIVVPVSRAESRTNDNEMRLEYFIILQNDQICIQYMLLSHTDDLNKNDLCRYDATKFKDAQIYAIDKLKATTTSKDDAQIYNTNKDEYEVNRRRLRSILDILIRKSYVSELYENYNESITSYKQRWGIPIGLRLVGGGESSLNSGGAANWGTTQATTPNNNNTNQSGWGGTPGNPPGSANAPNNWGGNTVNRSVTGNPNQNQNQGPPGNQNNPGNVSKVNNPNQQSNQQSGPPTSQSNNPTQGNQNNNQWSQGKSNNPSGLGQNPSVQNNNSSGVQQQQSSGSSANNNQSNNPTQGAVSIGNTSTTNNPSTKQQLEQLNTMREALFSHDGWGCQNVNQDTNWDVPTSPEPSITKDGVPIWKPPVNNGTDLWEANLRNGGQPPPQQQTKTPWGHTPATNIGGTWGEDDETADSSNMWTGAPTQSQPSATQWTGAAGNQAGMWGGSNWGDSRIDHRDPRDLRSVDPREMRDPRDHRMSLDPRDHMRVMDPMARDPRMADMRGDPRGISGRLHGANADAMWSQPPGPPHHQMGHQHPSGPPAKMLNPSNMNQWAAQPPKDIMPGKPSGWEEPSPPTQRRNVPNYDDGTSLWGNPAANQRAMPGSKVSHWKDIPAPNLARGGMQCPPGMPQNRMPGQPGMKPDVSNPMWGHPGAPGGRNGTWTDGPHDTASWDDPKTPATWNEPPLNPGWGGPTAHKPKPMGPAGSWTDSDMDPTPSWAHPAKPTLTKEVIWNSREFRYLCDLGFKKEDVEVALRNREMNREEALELLNQIRPVDQWRRHETHSGYDPTHQATTTPAYPRFNHVGQQMSFPPGGGVPSGATSGGVGGSVTSASLLKLQQQQQQQTAVPLQQQQPSINTPQPPFNQASRASQNQPSTQQLRMLVQQIQLAVHEGYLNHQILNQPLAPQTLMLLNQLLQQIKVLQQLHQQHAVQNTMKGSNQSALQISVQITKTKQQITNLQNQIAVQQATYMKQQQQHPAPPSQASEYYKSSVHDPMTALQNSFSDISMNKEPPVSQQQSRLNQWKLPPSLDKDGDLVSNEFSRAPGTTSKPPTTPGGLTQSHSSPNMNPLLGQGDGTWSSRLGDSGWPDPSNSDSTDGKDWQPGGAAYTDLVPEFEPGKPWKGTQIKSIEDDPSITPGSVVRSPLSLATIKDTDTIFSSSSKTSPPPQTANPDTSIPSLSNSTWTFNPPVTTPSAFTSTSKNTWGESAPPPTAVTSELWGAPMSKARGPPPGLSSKGATNASNGWGAGLGSVSRSTSSWGLQSSTVSNSGWMSTWLLLKNLTPQIDGSTLKTLCMQHGPVQDFRLYQNHGIALTKYSSRDEAIKAQGALNNCVLGNTTIFAESPAESEVAAILQQLGHGGQQQAGGSGGAGWGLRPTNKAGPPPDTWGGSSSQLWGAPPTSNSLWSNAGIDNSDQQRATPSSLNSYLPGDLLGDTAKQYQAYLRKYENDDKLVILQAVDRPGSKPGDNYTSMLIRTKLVGTRGDGSPYAKTFMTKLIIEDKKISTLLNLSDLFNIEADAYTKILPNLGPFGPPCIYADKDIIIMEDLAEKGYAICERRNFLDLDHSVFALKRLAKLHASGLSLKLNNPWQFDKFGHLEELIYKDNSDTSVMRLCTEMCVRTIVQYLNTIEPRTQELQIVRDYFDSLQKTYDVMRQLFMSPKKKYDTICHGDPWINNLLFLHDNDGNIIDVKMVDYQIIRYTSLSTDILYFIYGSVQSSLIEKSFDSLIKIYHNEFINELRRLQVDEKIVAELGIEWLQTELRIYALYGLLVGCFLVNPILAEEKDIEQFETIEFGPMNPTYHGDIDSEMKHKKIDRVKRIAVHYYNRFKLGIINDDTKSISITG</sequence>
<feature type="compositionally biased region" description="Polar residues" evidence="3">
    <location>
        <begin position="1457"/>
        <end position="1480"/>
    </location>
</feature>
<evidence type="ECO:0000259" key="4">
    <source>
        <dbReference type="SMART" id="SM00587"/>
    </source>
</evidence>
<dbReference type="Pfam" id="PF00076">
    <property type="entry name" value="RRM_1"/>
    <property type="match status" value="1"/>
</dbReference>
<dbReference type="InterPro" id="IPR035979">
    <property type="entry name" value="RBD_domain_sf"/>
</dbReference>
<evidence type="ECO:0000313" key="5">
    <source>
        <dbReference type="EMBL" id="KYM97259.1"/>
    </source>
</evidence>
<dbReference type="CDD" id="cd12435">
    <property type="entry name" value="RRM_GW182_like"/>
    <property type="match status" value="1"/>
</dbReference>
<dbReference type="PANTHER" id="PTHR13020:SF25">
    <property type="entry name" value="PROTEIN GAWKY"/>
    <property type="match status" value="1"/>
</dbReference>
<feature type="region of interest" description="Disordered" evidence="3">
    <location>
        <begin position="1254"/>
        <end position="1324"/>
    </location>
</feature>
<dbReference type="InterPro" id="IPR009060">
    <property type="entry name" value="UBA-like_sf"/>
</dbReference>
<feature type="region of interest" description="Disordered" evidence="3">
    <location>
        <begin position="1759"/>
        <end position="1845"/>
    </location>
</feature>
<feature type="region of interest" description="Disordered" evidence="3">
    <location>
        <begin position="1960"/>
        <end position="2026"/>
    </location>
</feature>
<dbReference type="GO" id="GO:0035278">
    <property type="term" value="P:miRNA-mediated gene silencing by inhibition of translation"/>
    <property type="evidence" value="ECO:0007669"/>
    <property type="project" value="InterPro"/>
</dbReference>
<dbReference type="PANTHER" id="PTHR13020">
    <property type="entry name" value="TRINUCLEOTIDE REPEAT-CONTAINING GENE 6"/>
    <property type="match status" value="1"/>
</dbReference>
<feature type="compositionally biased region" description="Basic and acidic residues" evidence="3">
    <location>
        <begin position="1056"/>
        <end position="1085"/>
    </location>
</feature>
<feature type="domain" description="CHK kinase-like" evidence="4">
    <location>
        <begin position="2145"/>
        <end position="2344"/>
    </location>
</feature>
<dbReference type="GO" id="GO:0060213">
    <property type="term" value="P:positive regulation of nuclear-transcribed mRNA poly(A) tail shortening"/>
    <property type="evidence" value="ECO:0007669"/>
    <property type="project" value="TreeGrafter"/>
</dbReference>
<evidence type="ECO:0000256" key="3">
    <source>
        <dbReference type="SAM" id="MobiDB-lite"/>
    </source>
</evidence>
<dbReference type="Gene3D" id="3.30.70.330">
    <property type="match status" value="1"/>
</dbReference>
<feature type="compositionally biased region" description="Polar residues" evidence="3">
    <location>
        <begin position="1661"/>
        <end position="1670"/>
    </location>
</feature>
<keyword evidence="2" id="KW-0175">Coiled coil</keyword>
<dbReference type="Gene3D" id="3.90.1200.10">
    <property type="match status" value="1"/>
</dbReference>
<evidence type="ECO:0000256" key="1">
    <source>
        <dbReference type="ARBA" id="ARBA00022884"/>
    </source>
</evidence>
<dbReference type="InterPro" id="IPR052068">
    <property type="entry name" value="GW182_domain"/>
</dbReference>
<dbReference type="Pfam" id="PF12938">
    <property type="entry name" value="M_domain"/>
    <property type="match status" value="1"/>
</dbReference>
<dbReference type="EMBL" id="KQ978072">
    <property type="protein sequence ID" value="KYM97259.1"/>
    <property type="molecule type" value="Genomic_DNA"/>
</dbReference>
<feature type="compositionally biased region" description="Gly residues" evidence="3">
    <location>
        <begin position="1960"/>
        <end position="1975"/>
    </location>
</feature>
<feature type="region of interest" description="Disordered" evidence="3">
    <location>
        <begin position="748"/>
        <end position="920"/>
    </location>
</feature>
<feature type="coiled-coil region" evidence="2">
    <location>
        <begin position="1515"/>
        <end position="1579"/>
    </location>
</feature>
<gene>
    <name evidence="5" type="ORF">ALC62_11992</name>
</gene>
<organism evidence="5 6">
    <name type="scientific">Cyphomyrmex costatus</name>
    <dbReference type="NCBI Taxonomy" id="456900"/>
    <lineage>
        <taxon>Eukaryota</taxon>
        <taxon>Metazoa</taxon>
        <taxon>Ecdysozoa</taxon>
        <taxon>Arthropoda</taxon>
        <taxon>Hexapoda</taxon>
        <taxon>Insecta</taxon>
        <taxon>Pterygota</taxon>
        <taxon>Neoptera</taxon>
        <taxon>Endopterygota</taxon>
        <taxon>Hymenoptera</taxon>
        <taxon>Apocrita</taxon>
        <taxon>Aculeata</taxon>
        <taxon>Formicoidea</taxon>
        <taxon>Formicidae</taxon>
        <taxon>Myrmicinae</taxon>
        <taxon>Cyphomyrmex</taxon>
    </lineage>
</organism>
<accession>A0A195C8R9</accession>
<feature type="region of interest" description="Disordered" evidence="3">
    <location>
        <begin position="1023"/>
        <end position="1085"/>
    </location>
</feature>
<name>A0A195C8R9_9HYME</name>
<evidence type="ECO:0000256" key="2">
    <source>
        <dbReference type="SAM" id="Coils"/>
    </source>
</evidence>
<feature type="compositionally biased region" description="Low complexity" evidence="3">
    <location>
        <begin position="1648"/>
        <end position="1660"/>
    </location>
</feature>
<feature type="compositionally biased region" description="Polar residues" evidence="3">
    <location>
        <begin position="1773"/>
        <end position="1808"/>
    </location>
</feature>
<feature type="compositionally biased region" description="Gly residues" evidence="3">
    <location>
        <begin position="1415"/>
        <end position="1430"/>
    </location>
</feature>
<proteinExistence type="predicted"/>
<dbReference type="InterPro" id="IPR026805">
    <property type="entry name" value="GW182_M_dom"/>
</dbReference>
<dbReference type="GO" id="GO:0000932">
    <property type="term" value="C:P-body"/>
    <property type="evidence" value="ECO:0007669"/>
    <property type="project" value="TreeGrafter"/>
</dbReference>
<feature type="compositionally biased region" description="Low complexity" evidence="3">
    <location>
        <begin position="803"/>
        <end position="904"/>
    </location>
</feature>
<dbReference type="InterPro" id="IPR015897">
    <property type="entry name" value="CHK_kinase-like"/>
</dbReference>
<feature type="region of interest" description="Disordered" evidence="3">
    <location>
        <begin position="1167"/>
        <end position="1187"/>
    </location>
</feature>
<dbReference type="SUPFAM" id="SSF54928">
    <property type="entry name" value="RNA-binding domain, RBD"/>
    <property type="match status" value="1"/>
</dbReference>
<dbReference type="InterPro" id="IPR012677">
    <property type="entry name" value="Nucleotide-bd_a/b_plait_sf"/>
</dbReference>
<dbReference type="Pfam" id="PF02958">
    <property type="entry name" value="EcKL"/>
    <property type="match status" value="1"/>
</dbReference>
<keyword evidence="6" id="KW-1185">Reference proteome</keyword>
<feature type="compositionally biased region" description="Polar residues" evidence="3">
    <location>
        <begin position="1023"/>
        <end position="1038"/>
    </location>
</feature>
<feature type="region of interest" description="Disordered" evidence="3">
    <location>
        <begin position="1609"/>
        <end position="1743"/>
    </location>
</feature>
<dbReference type="GO" id="GO:0005654">
    <property type="term" value="C:nucleoplasm"/>
    <property type="evidence" value="ECO:0007669"/>
    <property type="project" value="TreeGrafter"/>
</dbReference>
<feature type="compositionally biased region" description="Polar residues" evidence="3">
    <location>
        <begin position="907"/>
        <end position="920"/>
    </location>
</feature>
<dbReference type="SMART" id="SM00587">
    <property type="entry name" value="CHK"/>
    <property type="match status" value="1"/>
</dbReference>
<feature type="region of interest" description="Disordered" evidence="3">
    <location>
        <begin position="1443"/>
        <end position="1480"/>
    </location>
</feature>
<feature type="compositionally biased region" description="Low complexity" evidence="3">
    <location>
        <begin position="759"/>
        <end position="771"/>
    </location>
</feature>
<evidence type="ECO:0000313" key="6">
    <source>
        <dbReference type="Proteomes" id="UP000078542"/>
    </source>
</evidence>
<feature type="compositionally biased region" description="Polar residues" evidence="3">
    <location>
        <begin position="1991"/>
        <end position="2026"/>
    </location>
</feature>
<feature type="compositionally biased region" description="Low complexity" evidence="3">
    <location>
        <begin position="1443"/>
        <end position="1456"/>
    </location>
</feature>
<dbReference type="Proteomes" id="UP000078542">
    <property type="component" value="Unassembled WGS sequence"/>
</dbReference>
<dbReference type="InterPro" id="IPR033503">
    <property type="entry name" value="GW182_RRM"/>
</dbReference>
<dbReference type="GO" id="GO:0003723">
    <property type="term" value="F:RNA binding"/>
    <property type="evidence" value="ECO:0007669"/>
    <property type="project" value="UniProtKB-KW"/>
</dbReference>
<reference evidence="5 6" key="1">
    <citation type="submission" date="2016-03" db="EMBL/GenBank/DDBJ databases">
        <title>Cyphomyrmex costatus WGS genome.</title>
        <authorList>
            <person name="Nygaard S."/>
            <person name="Hu H."/>
            <person name="Boomsma J."/>
            <person name="Zhang G."/>
        </authorList>
    </citation>
    <scope>NUCLEOTIDE SEQUENCE [LARGE SCALE GENOMIC DNA]</scope>
    <source>
        <strain evidence="5">MS0001</strain>
        <tissue evidence="5">Whole body</tissue>
    </source>
</reference>
<feature type="region of interest" description="Disordered" evidence="3">
    <location>
        <begin position="1384"/>
        <end position="1430"/>
    </location>
</feature>
<feature type="non-terminal residue" evidence="5">
    <location>
        <position position="1"/>
    </location>
</feature>
<protein>
    <recommendedName>
        <fullName evidence="4">CHK kinase-like domain-containing protein</fullName>
    </recommendedName>
</protein>
<dbReference type="SUPFAM" id="SSF46934">
    <property type="entry name" value="UBA-like"/>
    <property type="match status" value="1"/>
</dbReference>
<dbReference type="InterPro" id="IPR011009">
    <property type="entry name" value="Kinase-like_dom_sf"/>
</dbReference>